<name>A0AAV7UGM4_PLEWA</name>
<dbReference type="EMBL" id="JANPWB010000005">
    <property type="protein sequence ID" value="KAJ1188185.1"/>
    <property type="molecule type" value="Genomic_DNA"/>
</dbReference>
<proteinExistence type="predicted"/>
<feature type="region of interest" description="Disordered" evidence="1">
    <location>
        <begin position="140"/>
        <end position="183"/>
    </location>
</feature>
<gene>
    <name evidence="2" type="ORF">NDU88_004948</name>
</gene>
<dbReference type="AlphaFoldDB" id="A0AAV7UGM4"/>
<organism evidence="2 3">
    <name type="scientific">Pleurodeles waltl</name>
    <name type="common">Iberian ribbed newt</name>
    <dbReference type="NCBI Taxonomy" id="8319"/>
    <lineage>
        <taxon>Eukaryota</taxon>
        <taxon>Metazoa</taxon>
        <taxon>Chordata</taxon>
        <taxon>Craniata</taxon>
        <taxon>Vertebrata</taxon>
        <taxon>Euteleostomi</taxon>
        <taxon>Amphibia</taxon>
        <taxon>Batrachia</taxon>
        <taxon>Caudata</taxon>
        <taxon>Salamandroidea</taxon>
        <taxon>Salamandridae</taxon>
        <taxon>Pleurodelinae</taxon>
        <taxon>Pleurodeles</taxon>
    </lineage>
</organism>
<dbReference type="Proteomes" id="UP001066276">
    <property type="component" value="Chromosome 3_1"/>
</dbReference>
<evidence type="ECO:0000313" key="3">
    <source>
        <dbReference type="Proteomes" id="UP001066276"/>
    </source>
</evidence>
<evidence type="ECO:0000256" key="1">
    <source>
        <dbReference type="SAM" id="MobiDB-lite"/>
    </source>
</evidence>
<accession>A0AAV7UGM4</accession>
<comment type="caution">
    <text evidence="2">The sequence shown here is derived from an EMBL/GenBank/DDBJ whole genome shotgun (WGS) entry which is preliminary data.</text>
</comment>
<keyword evidence="3" id="KW-1185">Reference proteome</keyword>
<evidence type="ECO:0000313" key="2">
    <source>
        <dbReference type="EMBL" id="KAJ1188185.1"/>
    </source>
</evidence>
<sequence>MNVLPLGRTCCQILQGTDMTLLYVLPPDSAEKLFPAATSGSEPALEVLALGGPASFMRAGGSHELAEAGSIFPGSDPLREILCPERCTEFCFDGEGEKDMLQDLVTGSSKDTSADSIDTVDTIGMDVMAVKIPLHASASANYDQSQSRPRTEGDAGDHFFSLSNQSDWSEGGPEASGRLHRRGSGGSLLSDLSSLGNLDGRHGIELPEAQLALSGTARKKEVSLQEDIKAGAKLGIKGRELLWDYLYHPTWREMPWEGTSQLKALRNRCLWKQFIEVLWLIGKKSGQTAASLKVLIENCKVIYAKWPRPVLSSQ</sequence>
<protein>
    <submittedName>
        <fullName evidence="2">Uncharacterized protein</fullName>
    </submittedName>
</protein>
<reference evidence="2" key="1">
    <citation type="journal article" date="2022" name="bioRxiv">
        <title>Sequencing and chromosome-scale assembly of the giantPleurodeles waltlgenome.</title>
        <authorList>
            <person name="Brown T."/>
            <person name="Elewa A."/>
            <person name="Iarovenko S."/>
            <person name="Subramanian E."/>
            <person name="Araus A.J."/>
            <person name="Petzold A."/>
            <person name="Susuki M."/>
            <person name="Suzuki K.-i.T."/>
            <person name="Hayashi T."/>
            <person name="Toyoda A."/>
            <person name="Oliveira C."/>
            <person name="Osipova E."/>
            <person name="Leigh N.D."/>
            <person name="Simon A."/>
            <person name="Yun M.H."/>
        </authorList>
    </citation>
    <scope>NUCLEOTIDE SEQUENCE</scope>
    <source>
        <strain evidence="2">20211129_DDA</strain>
        <tissue evidence="2">Liver</tissue>
    </source>
</reference>